<evidence type="ECO:0008006" key="11">
    <source>
        <dbReference type="Google" id="ProtNLM"/>
    </source>
</evidence>
<evidence type="ECO:0000256" key="1">
    <source>
        <dbReference type="ARBA" id="ARBA00022723"/>
    </source>
</evidence>
<proteinExistence type="predicted"/>
<dbReference type="InterPro" id="IPR036855">
    <property type="entry name" value="Znf_CCCH_sf"/>
</dbReference>
<feature type="region of interest" description="Disordered" evidence="6">
    <location>
        <begin position="395"/>
        <end position="482"/>
    </location>
</feature>
<feature type="compositionally biased region" description="Polar residues" evidence="6">
    <location>
        <begin position="134"/>
        <end position="144"/>
    </location>
</feature>
<evidence type="ECO:0000259" key="8">
    <source>
        <dbReference type="PROSITE" id="PS51319"/>
    </source>
</evidence>
<dbReference type="Pfam" id="PF18044">
    <property type="entry name" value="zf-CCCH_4"/>
    <property type="match status" value="1"/>
</dbReference>
<gene>
    <name evidence="9" type="ORF">BXZ70DRAFT_919222</name>
</gene>
<feature type="region of interest" description="Disordered" evidence="6">
    <location>
        <begin position="102"/>
        <end position="167"/>
    </location>
</feature>
<feature type="compositionally biased region" description="Low complexity" evidence="6">
    <location>
        <begin position="458"/>
        <end position="477"/>
    </location>
</feature>
<feature type="region of interest" description="Disordered" evidence="6">
    <location>
        <begin position="9"/>
        <end position="41"/>
    </location>
</feature>
<sequence length="845" mass="91317">MDSLFTAWLPQHTNDGQDPVANADWKSSASSAPSASTASTVGQPALEVPEFSLGADLPAASSSSPQANGFFPYTQQPHATFWSGPATYNYVNPSWSAQPSQLPLSSYSSLNGATSTQGSGGGSSQMVIDPALTINGQHGRSTPIMSPGNFLSSQGQQLQFSYNQSPHTPSLSINPSFVHSTPSHFQIPHQNNRTILSHGSSSSPLHGALSSYGTLSDSNGSPSIMPPPSMFTFPPASPAAPAPTPEQLKEKLLANIRPFLQPSSFSGAGAVAHLAEFVKEFGVQEVDPQVRLEIATKIRDNAGNHYFRAWLENPVAMEITQEWLRACVGKEDLALVETIMPLLQILDRLPISVNSLRNNKLGKIVVRLGKEAPTSAIKDMASNLERKWRMLLVGQNPKETEVESAEDAATKKRKTDTAAAKAGPPPKRVAVSTPSSSKPVVKKEAKPTGKEVKESKSDSSFFSTPKPKPKLPSFKKAPPVPVVKKEPEPVNVAQPSSANAFQEALMLMGPKGKQNSPMPTSVSPPTISTVTPPAVVVIAKPNKKGKSVTWAPEGKLEMVKIIERAIYDDDPAEGSFVTHNLRDLDRGEGAALHAHVKFEEQVDWSEPSLLEIPPELDIPERGKDSQEKSTQEEREQSALVALYMSPLQIPESPAEPANVLPEEQVDQDVRKMMTGDADTIFWNGETQPTMPEYNPSVAELVGQLSADVAMSDSFGVQSFNLNPSTLASLPGLSQIAAPDLQQIVQHAQAVLFQQQSPAYLPGMPAAQGGPEQSYADYERGLNDDGRAERRWSSEESWYERGNGRGRGRGRGRGGFRQTRRKPCTFFAAGRCKYGDQCDFSHEPIQ</sequence>
<feature type="compositionally biased region" description="Basic and acidic residues" evidence="6">
    <location>
        <begin position="441"/>
        <end position="457"/>
    </location>
</feature>
<feature type="compositionally biased region" description="Low complexity" evidence="6">
    <location>
        <begin position="429"/>
        <end position="439"/>
    </location>
</feature>
<feature type="compositionally biased region" description="Low complexity" evidence="6">
    <location>
        <begin position="196"/>
        <end position="211"/>
    </location>
</feature>
<feature type="compositionally biased region" description="Basic and acidic residues" evidence="6">
    <location>
        <begin position="618"/>
        <end position="635"/>
    </location>
</feature>
<feature type="compositionally biased region" description="Low complexity" evidence="6">
    <location>
        <begin position="27"/>
        <end position="40"/>
    </location>
</feature>
<dbReference type="GO" id="GO:0008270">
    <property type="term" value="F:zinc ion binding"/>
    <property type="evidence" value="ECO:0007669"/>
    <property type="project" value="UniProtKB-KW"/>
</dbReference>
<evidence type="ECO:0000256" key="6">
    <source>
        <dbReference type="SAM" id="MobiDB-lite"/>
    </source>
</evidence>
<feature type="compositionally biased region" description="Pro residues" evidence="6">
    <location>
        <begin position="224"/>
        <end position="244"/>
    </location>
</feature>
<dbReference type="EMBL" id="JAEVFJ010000003">
    <property type="protein sequence ID" value="KAH8106351.1"/>
    <property type="molecule type" value="Genomic_DNA"/>
</dbReference>
<feature type="compositionally biased region" description="Basic and acidic residues" evidence="6">
    <location>
        <begin position="785"/>
        <end position="802"/>
    </location>
</feature>
<dbReference type="InterPro" id="IPR017923">
    <property type="entry name" value="TFIIS_N"/>
</dbReference>
<feature type="region of interest" description="Disordered" evidence="6">
    <location>
        <begin position="196"/>
        <end position="244"/>
    </location>
</feature>
<feature type="compositionally biased region" description="Low complexity" evidence="6">
    <location>
        <begin position="150"/>
        <end position="161"/>
    </location>
</feature>
<dbReference type="Pfam" id="PF08711">
    <property type="entry name" value="Med26"/>
    <property type="match status" value="1"/>
</dbReference>
<keyword evidence="4" id="KW-0539">Nucleus</keyword>
<dbReference type="AlphaFoldDB" id="A0A8K0UWF8"/>
<dbReference type="PROSITE" id="PS50103">
    <property type="entry name" value="ZF_C3H1"/>
    <property type="match status" value="1"/>
</dbReference>
<feature type="compositionally biased region" description="Low complexity" evidence="6">
    <location>
        <begin position="102"/>
        <end position="117"/>
    </location>
</feature>
<dbReference type="SMART" id="SM00356">
    <property type="entry name" value="ZnF_C3H1"/>
    <property type="match status" value="1"/>
</dbReference>
<dbReference type="SUPFAM" id="SSF90229">
    <property type="entry name" value="CCCH zinc finger"/>
    <property type="match status" value="1"/>
</dbReference>
<keyword evidence="3 5" id="KW-0862">Zinc</keyword>
<dbReference type="InterPro" id="IPR041367">
    <property type="entry name" value="Znf-CCCH_4"/>
</dbReference>
<feature type="compositionally biased region" description="Basic residues" evidence="6">
    <location>
        <begin position="803"/>
        <end position="819"/>
    </location>
</feature>
<feature type="domain" description="TFIIS N-terminal" evidence="8">
    <location>
        <begin position="318"/>
        <end position="395"/>
    </location>
</feature>
<dbReference type="Proteomes" id="UP000813824">
    <property type="component" value="Unassembled WGS sequence"/>
</dbReference>
<evidence type="ECO:0000256" key="2">
    <source>
        <dbReference type="ARBA" id="ARBA00022771"/>
    </source>
</evidence>
<evidence type="ECO:0000256" key="3">
    <source>
        <dbReference type="ARBA" id="ARBA00022833"/>
    </source>
</evidence>
<dbReference type="InterPro" id="IPR000571">
    <property type="entry name" value="Znf_CCCH"/>
</dbReference>
<name>A0A8K0UWF8_9AGAR</name>
<dbReference type="GO" id="GO:0005634">
    <property type="term" value="C:nucleus"/>
    <property type="evidence" value="ECO:0007669"/>
    <property type="project" value="UniProtKB-SubCell"/>
</dbReference>
<organism evidence="9 10">
    <name type="scientific">Cristinia sonorae</name>
    <dbReference type="NCBI Taxonomy" id="1940300"/>
    <lineage>
        <taxon>Eukaryota</taxon>
        <taxon>Fungi</taxon>
        <taxon>Dikarya</taxon>
        <taxon>Basidiomycota</taxon>
        <taxon>Agaricomycotina</taxon>
        <taxon>Agaricomycetes</taxon>
        <taxon>Agaricomycetidae</taxon>
        <taxon>Agaricales</taxon>
        <taxon>Pleurotineae</taxon>
        <taxon>Stephanosporaceae</taxon>
        <taxon>Cristinia</taxon>
    </lineage>
</organism>
<feature type="region of interest" description="Disordered" evidence="6">
    <location>
        <begin position="606"/>
        <end position="635"/>
    </location>
</feature>
<feature type="region of interest" description="Disordered" evidence="6">
    <location>
        <begin position="785"/>
        <end position="819"/>
    </location>
</feature>
<accession>A0A8K0UWF8</accession>
<dbReference type="Gene3D" id="4.10.1000.10">
    <property type="entry name" value="Zinc finger, CCCH-type"/>
    <property type="match status" value="1"/>
</dbReference>
<dbReference type="InterPro" id="IPR035441">
    <property type="entry name" value="TFIIS/LEDGF_dom_sf"/>
</dbReference>
<evidence type="ECO:0000259" key="7">
    <source>
        <dbReference type="PROSITE" id="PS50103"/>
    </source>
</evidence>
<dbReference type="Gene3D" id="1.20.930.10">
    <property type="entry name" value="Conserved domain common to transcription factors TFIIS, elongin A, CRSP70"/>
    <property type="match status" value="1"/>
</dbReference>
<feature type="zinc finger region" description="C3H1-type" evidence="5">
    <location>
        <begin position="817"/>
        <end position="844"/>
    </location>
</feature>
<comment type="subcellular location">
    <subcellularLocation>
        <location evidence="4">Nucleus</location>
    </subcellularLocation>
</comment>
<evidence type="ECO:0000313" key="9">
    <source>
        <dbReference type="EMBL" id="KAH8106351.1"/>
    </source>
</evidence>
<dbReference type="PROSITE" id="PS51319">
    <property type="entry name" value="TFIIS_N"/>
    <property type="match status" value="1"/>
</dbReference>
<keyword evidence="2 5" id="KW-0863">Zinc-finger</keyword>
<reference evidence="9" key="1">
    <citation type="journal article" date="2021" name="New Phytol.">
        <title>Evolutionary innovations through gain and loss of genes in the ectomycorrhizal Boletales.</title>
        <authorList>
            <person name="Wu G."/>
            <person name="Miyauchi S."/>
            <person name="Morin E."/>
            <person name="Kuo A."/>
            <person name="Drula E."/>
            <person name="Varga T."/>
            <person name="Kohler A."/>
            <person name="Feng B."/>
            <person name="Cao Y."/>
            <person name="Lipzen A."/>
            <person name="Daum C."/>
            <person name="Hundley H."/>
            <person name="Pangilinan J."/>
            <person name="Johnson J."/>
            <person name="Barry K."/>
            <person name="LaButti K."/>
            <person name="Ng V."/>
            <person name="Ahrendt S."/>
            <person name="Min B."/>
            <person name="Choi I.G."/>
            <person name="Park H."/>
            <person name="Plett J.M."/>
            <person name="Magnuson J."/>
            <person name="Spatafora J.W."/>
            <person name="Nagy L.G."/>
            <person name="Henrissat B."/>
            <person name="Grigoriev I.V."/>
            <person name="Yang Z.L."/>
            <person name="Xu J."/>
            <person name="Martin F.M."/>
        </authorList>
    </citation>
    <scope>NUCLEOTIDE SEQUENCE</scope>
    <source>
        <strain evidence="9">KKN 215</strain>
    </source>
</reference>
<protein>
    <recommendedName>
        <fullName evidence="11">Serine/threonine-protein phosphatase 1 regulatory subunit 10</fullName>
    </recommendedName>
</protein>
<evidence type="ECO:0000256" key="4">
    <source>
        <dbReference type="PROSITE-ProRule" id="PRU00649"/>
    </source>
</evidence>
<evidence type="ECO:0000313" key="10">
    <source>
        <dbReference type="Proteomes" id="UP000813824"/>
    </source>
</evidence>
<keyword evidence="1 5" id="KW-0479">Metal-binding</keyword>
<dbReference type="OrthoDB" id="6159439at2759"/>
<comment type="caution">
    <text evidence="9">The sequence shown here is derived from an EMBL/GenBank/DDBJ whole genome shotgun (WGS) entry which is preliminary data.</text>
</comment>
<keyword evidence="10" id="KW-1185">Reference proteome</keyword>
<feature type="domain" description="C3H1-type" evidence="7">
    <location>
        <begin position="817"/>
        <end position="844"/>
    </location>
</feature>
<dbReference type="SUPFAM" id="SSF47676">
    <property type="entry name" value="Conserved domain common to transcription factors TFIIS, elongin A, CRSP70"/>
    <property type="match status" value="1"/>
</dbReference>
<evidence type="ECO:0000256" key="5">
    <source>
        <dbReference type="PROSITE-ProRule" id="PRU00723"/>
    </source>
</evidence>